<feature type="transmembrane region" description="Helical" evidence="1">
    <location>
        <begin position="17"/>
        <end position="38"/>
    </location>
</feature>
<organism evidence="2 3">
    <name type="scientific">Petrachloros mirabilis ULC683</name>
    <dbReference type="NCBI Taxonomy" id="2781853"/>
    <lineage>
        <taxon>Bacteria</taxon>
        <taxon>Bacillati</taxon>
        <taxon>Cyanobacteriota</taxon>
        <taxon>Cyanophyceae</taxon>
        <taxon>Synechococcales</taxon>
        <taxon>Petrachlorosaceae</taxon>
        <taxon>Petrachloros</taxon>
        <taxon>Petrachloros mirabilis</taxon>
    </lineage>
</organism>
<keyword evidence="3" id="KW-1185">Reference proteome</keyword>
<dbReference type="Proteomes" id="UP000607397">
    <property type="component" value="Unassembled WGS sequence"/>
</dbReference>
<accession>A0A8K1ZY18</accession>
<evidence type="ECO:0000313" key="3">
    <source>
        <dbReference type="Proteomes" id="UP000607397"/>
    </source>
</evidence>
<sequence length="62" mass="6569">MFVLADAVAGAAPNLSLFYGVLALGFVAAVTLGSIAFYNSKRPVGWEDKERPKVVPKVGDED</sequence>
<dbReference type="EMBL" id="WVIC01000023">
    <property type="protein sequence ID" value="NCJ07274.1"/>
    <property type="molecule type" value="Genomic_DNA"/>
</dbReference>
<proteinExistence type="predicted"/>
<keyword evidence="1" id="KW-0812">Transmembrane</keyword>
<name>A0A8K1ZY18_9CYAN</name>
<keyword evidence="1" id="KW-1133">Transmembrane helix</keyword>
<evidence type="ECO:0000313" key="2">
    <source>
        <dbReference type="EMBL" id="NCJ07274.1"/>
    </source>
</evidence>
<protein>
    <submittedName>
        <fullName evidence="2">Uncharacterized protein</fullName>
    </submittedName>
</protein>
<dbReference type="InterPro" id="IPR058149">
    <property type="entry name" value="Psb35"/>
</dbReference>
<reference evidence="2" key="1">
    <citation type="submission" date="2019-12" db="EMBL/GenBank/DDBJ databases">
        <title>High-Quality draft genome sequences of three cyanobacteria isolated from the limestone walls of the Old Cathedral of Coimbra.</title>
        <authorList>
            <person name="Tiago I."/>
            <person name="Soares F."/>
            <person name="Portugal A."/>
        </authorList>
    </citation>
    <scope>NUCLEOTIDE SEQUENCE [LARGE SCALE GENOMIC DNA]</scope>
    <source>
        <strain evidence="2">C</strain>
    </source>
</reference>
<gene>
    <name evidence="2" type="ORF">GS597_12310</name>
</gene>
<comment type="caution">
    <text evidence="2">The sequence shown here is derived from an EMBL/GenBank/DDBJ whole genome shotgun (WGS) entry which is preliminary data.</text>
</comment>
<dbReference type="Pfam" id="PF26623">
    <property type="entry name" value="Psb35"/>
    <property type="match status" value="1"/>
</dbReference>
<dbReference type="AlphaFoldDB" id="A0A8K1ZY18"/>
<keyword evidence="1" id="KW-0472">Membrane</keyword>
<dbReference type="NCBIfam" id="NF047378">
    <property type="entry name" value="photo_II_Psb35"/>
    <property type="match status" value="1"/>
</dbReference>
<evidence type="ECO:0000256" key="1">
    <source>
        <dbReference type="SAM" id="Phobius"/>
    </source>
</evidence>